<feature type="region of interest" description="Disordered" evidence="1">
    <location>
        <begin position="138"/>
        <end position="171"/>
    </location>
</feature>
<sequence>MDGGSRVRTRTSSLVAGDDPASEFAHRVETLSLSRQQDPPVESSMPKEWTNEEHRLYLKSMESTFVDQLYGYIDPKLSRQQQFETMSTPSGQFKVLRRGCWQKVDFQRPGGSRVNTRTEAQGFLKSPWIQHFRCVKKPHSVGAQHQDPQNSQGFHSSSNHHDHSNNNYTEMSDQNFVDEDMEEDDDSAKGASSTCSSKRIKVVVVNDHAPRSDQVVPFRNSPAGMVVDSADHKCIPASR</sequence>
<evidence type="ECO:0000313" key="3">
    <source>
        <dbReference type="Proteomes" id="UP001154282"/>
    </source>
</evidence>
<dbReference type="Proteomes" id="UP001154282">
    <property type="component" value="Unassembled WGS sequence"/>
</dbReference>
<feature type="region of interest" description="Disordered" evidence="1">
    <location>
        <begin position="1"/>
        <end position="48"/>
    </location>
</feature>
<dbReference type="PANTHER" id="PTHR33676:SF3">
    <property type="entry name" value="COLD-REGULATED PROTEIN 27"/>
    <property type="match status" value="1"/>
</dbReference>
<protein>
    <submittedName>
        <fullName evidence="2">Uncharacterized protein</fullName>
    </submittedName>
</protein>
<evidence type="ECO:0000256" key="1">
    <source>
        <dbReference type="SAM" id="MobiDB-lite"/>
    </source>
</evidence>
<dbReference type="EMBL" id="CAMGYJ010000011">
    <property type="protein sequence ID" value="CAI0558130.1"/>
    <property type="molecule type" value="Genomic_DNA"/>
</dbReference>
<keyword evidence="3" id="KW-1185">Reference proteome</keyword>
<dbReference type="PANTHER" id="PTHR33676">
    <property type="entry name" value="COLD REGULATED PROTEIN 27"/>
    <property type="match status" value="1"/>
</dbReference>
<organism evidence="2 3">
    <name type="scientific">Linum tenue</name>
    <dbReference type="NCBI Taxonomy" id="586396"/>
    <lineage>
        <taxon>Eukaryota</taxon>
        <taxon>Viridiplantae</taxon>
        <taxon>Streptophyta</taxon>
        <taxon>Embryophyta</taxon>
        <taxon>Tracheophyta</taxon>
        <taxon>Spermatophyta</taxon>
        <taxon>Magnoliopsida</taxon>
        <taxon>eudicotyledons</taxon>
        <taxon>Gunneridae</taxon>
        <taxon>Pentapetalae</taxon>
        <taxon>rosids</taxon>
        <taxon>fabids</taxon>
        <taxon>Malpighiales</taxon>
        <taxon>Linaceae</taxon>
        <taxon>Linum</taxon>
    </lineage>
</organism>
<comment type="caution">
    <text evidence="2">The sequence shown here is derived from an EMBL/GenBank/DDBJ whole genome shotgun (WGS) entry which is preliminary data.</text>
</comment>
<accession>A0AAV0RKG9</accession>
<dbReference type="GO" id="GO:0009409">
    <property type="term" value="P:response to cold"/>
    <property type="evidence" value="ECO:0007669"/>
    <property type="project" value="InterPro"/>
</dbReference>
<reference evidence="2" key="1">
    <citation type="submission" date="2022-08" db="EMBL/GenBank/DDBJ databases">
        <authorList>
            <person name="Gutierrez-Valencia J."/>
        </authorList>
    </citation>
    <scope>NUCLEOTIDE SEQUENCE</scope>
</reference>
<proteinExistence type="predicted"/>
<dbReference type="InterPro" id="IPR044678">
    <property type="entry name" value="COR27/28"/>
</dbReference>
<dbReference type="GO" id="GO:0042752">
    <property type="term" value="P:regulation of circadian rhythm"/>
    <property type="evidence" value="ECO:0007669"/>
    <property type="project" value="InterPro"/>
</dbReference>
<gene>
    <name evidence="2" type="ORF">LITE_LOCUS48648</name>
</gene>
<evidence type="ECO:0000313" key="2">
    <source>
        <dbReference type="EMBL" id="CAI0558130.1"/>
    </source>
</evidence>
<name>A0AAV0RKG9_9ROSI</name>
<dbReference type="AlphaFoldDB" id="A0AAV0RKG9"/>